<dbReference type="GO" id="GO:0009055">
    <property type="term" value="F:electron transfer activity"/>
    <property type="evidence" value="ECO:0007669"/>
    <property type="project" value="InterPro"/>
</dbReference>
<dbReference type="GO" id="GO:0016020">
    <property type="term" value="C:membrane"/>
    <property type="evidence" value="ECO:0007669"/>
    <property type="project" value="InterPro"/>
</dbReference>
<dbReference type="SUPFAM" id="SSF81648">
    <property type="entry name" value="a domain/subunit of cytochrome bc1 complex (Ubiquinol-cytochrome c reductase)"/>
    <property type="match status" value="1"/>
</dbReference>
<evidence type="ECO:0000313" key="2">
    <source>
        <dbReference type="EMBL" id="SVE30877.1"/>
    </source>
</evidence>
<feature type="transmembrane region" description="Helical" evidence="1">
    <location>
        <begin position="34"/>
        <end position="54"/>
    </location>
</feature>
<keyword evidence="1" id="KW-1133">Transmembrane helix</keyword>
<feature type="non-terminal residue" evidence="2">
    <location>
        <position position="218"/>
    </location>
</feature>
<proteinExistence type="predicted"/>
<gene>
    <name evidence="2" type="ORF">METZ01_LOCUS483731</name>
</gene>
<keyword evidence="1" id="KW-0472">Membrane</keyword>
<dbReference type="Gene3D" id="1.20.810.10">
    <property type="entry name" value="Cytochrome Bc1 Complex, Chain C"/>
    <property type="match status" value="1"/>
</dbReference>
<dbReference type="EMBL" id="UINC01208370">
    <property type="protein sequence ID" value="SVE30877.1"/>
    <property type="molecule type" value="Genomic_DNA"/>
</dbReference>
<dbReference type="AlphaFoldDB" id="A0A383CET5"/>
<protein>
    <recommendedName>
        <fullName evidence="3">Cytochrome b/b6 C-terminal region profile domain-containing protein</fullName>
    </recommendedName>
</protein>
<accession>A0A383CET5</accession>
<sequence length="218" mass="24373">MSKDRQREMFIDEKYAPPYPQEFDRFWPKHSLKAGLAVIITLVLLVGLSVVFQVPTNHSAPPLPNHGMNVPAPEWYLLFLFEPFWQFTGESAAWRQVGTFWLPLAVILFLFAIPFVLGRKAWDSQSRMAQGSKIALALGAFVVWSATTVAVVGGGHEAKTTSCISCHTPMAGKQIALPPVDMAKYYREVREMEKMLGRNRLGEVETGLESGESFKDAN</sequence>
<organism evidence="2">
    <name type="scientific">marine metagenome</name>
    <dbReference type="NCBI Taxonomy" id="408172"/>
    <lineage>
        <taxon>unclassified sequences</taxon>
        <taxon>metagenomes</taxon>
        <taxon>ecological metagenomes</taxon>
    </lineage>
</organism>
<dbReference type="GO" id="GO:0016491">
    <property type="term" value="F:oxidoreductase activity"/>
    <property type="evidence" value="ECO:0007669"/>
    <property type="project" value="InterPro"/>
</dbReference>
<dbReference type="InterPro" id="IPR036150">
    <property type="entry name" value="Cyt_b/b6_C_sf"/>
</dbReference>
<dbReference type="InterPro" id="IPR027387">
    <property type="entry name" value="Cytb/b6-like_sf"/>
</dbReference>
<name>A0A383CET5_9ZZZZ</name>
<evidence type="ECO:0008006" key="3">
    <source>
        <dbReference type="Google" id="ProtNLM"/>
    </source>
</evidence>
<keyword evidence="1" id="KW-0812">Transmembrane</keyword>
<reference evidence="2" key="1">
    <citation type="submission" date="2018-05" db="EMBL/GenBank/DDBJ databases">
        <authorList>
            <person name="Lanie J.A."/>
            <person name="Ng W.-L."/>
            <person name="Kazmierczak K.M."/>
            <person name="Andrzejewski T.M."/>
            <person name="Davidsen T.M."/>
            <person name="Wayne K.J."/>
            <person name="Tettelin H."/>
            <person name="Glass J.I."/>
            <person name="Rusch D."/>
            <person name="Podicherti R."/>
            <person name="Tsui H.-C.T."/>
            <person name="Winkler M.E."/>
        </authorList>
    </citation>
    <scope>NUCLEOTIDE SEQUENCE</scope>
</reference>
<evidence type="ECO:0000256" key="1">
    <source>
        <dbReference type="SAM" id="Phobius"/>
    </source>
</evidence>
<feature type="transmembrane region" description="Helical" evidence="1">
    <location>
        <begin position="100"/>
        <end position="122"/>
    </location>
</feature>
<feature type="transmembrane region" description="Helical" evidence="1">
    <location>
        <begin position="134"/>
        <end position="155"/>
    </location>
</feature>